<comment type="caution">
    <text evidence="2">The sequence shown here is derived from an EMBL/GenBank/DDBJ whole genome shotgun (WGS) entry which is preliminary data.</text>
</comment>
<reference evidence="2 3" key="1">
    <citation type="submission" date="2019-09" db="EMBL/GenBank/DDBJ databases">
        <title>Genome sequence of Roseospira marina, one of the more divergent members of the non-sulfur purple photosynthetic bacterial family, the Rhodospirillaceae.</title>
        <authorList>
            <person name="Meyer T."/>
            <person name="Kyndt J."/>
        </authorList>
    </citation>
    <scope>NUCLEOTIDE SEQUENCE [LARGE SCALE GENOMIC DNA]</scope>
    <source>
        <strain evidence="2 3">DSM 15113</strain>
    </source>
</reference>
<name>A0A5M6IFF3_9PROT</name>
<dbReference type="AlphaFoldDB" id="A0A5M6IFF3"/>
<gene>
    <name evidence="2" type="ORF">F1188_03640</name>
</gene>
<feature type="region of interest" description="Disordered" evidence="1">
    <location>
        <begin position="95"/>
        <end position="125"/>
    </location>
</feature>
<dbReference type="OrthoDB" id="4206500at2"/>
<evidence type="ECO:0000256" key="1">
    <source>
        <dbReference type="SAM" id="MobiDB-lite"/>
    </source>
</evidence>
<keyword evidence="3" id="KW-1185">Reference proteome</keyword>
<accession>A0A5M6IFF3</accession>
<protein>
    <submittedName>
        <fullName evidence="2">Uncharacterized protein</fullName>
    </submittedName>
</protein>
<proteinExistence type="predicted"/>
<evidence type="ECO:0000313" key="3">
    <source>
        <dbReference type="Proteomes" id="UP000324065"/>
    </source>
</evidence>
<dbReference type="RefSeq" id="WP_150061020.1">
    <property type="nucleotide sequence ID" value="NZ_JACHII010000003.1"/>
</dbReference>
<dbReference type="Proteomes" id="UP000324065">
    <property type="component" value="Unassembled WGS sequence"/>
</dbReference>
<evidence type="ECO:0000313" key="2">
    <source>
        <dbReference type="EMBL" id="KAA5607010.1"/>
    </source>
</evidence>
<organism evidence="2 3">
    <name type="scientific">Roseospira marina</name>
    <dbReference type="NCBI Taxonomy" id="140057"/>
    <lineage>
        <taxon>Bacteria</taxon>
        <taxon>Pseudomonadati</taxon>
        <taxon>Pseudomonadota</taxon>
        <taxon>Alphaproteobacteria</taxon>
        <taxon>Rhodospirillales</taxon>
        <taxon>Rhodospirillaceae</taxon>
        <taxon>Roseospira</taxon>
    </lineage>
</organism>
<dbReference type="EMBL" id="VWPJ01000002">
    <property type="protein sequence ID" value="KAA5607010.1"/>
    <property type="molecule type" value="Genomic_DNA"/>
</dbReference>
<sequence length="125" mass="14469">MPTVECCALWRDAATIARARLADHFERTATLFEDSHAWRYLLTCRDCGQAYVFDFFEEIDWSGGNDPQFKLWVPVPPGQDPLAMAREDRNTLLERTPRLHSDWPADAPQPRIHWVRTPPPAPPRD</sequence>